<evidence type="ECO:0000256" key="4">
    <source>
        <dbReference type="ARBA" id="ARBA00023002"/>
    </source>
</evidence>
<dbReference type="PROSITE" id="PS00498">
    <property type="entry name" value="TYROSINASE_2"/>
    <property type="match status" value="1"/>
</dbReference>
<comment type="similarity">
    <text evidence="2">Belongs to the tyrosinase family.</text>
</comment>
<evidence type="ECO:0000256" key="3">
    <source>
        <dbReference type="ARBA" id="ARBA00022723"/>
    </source>
</evidence>
<gene>
    <name evidence="7" type="ORF">OLEA9_A091074</name>
</gene>
<evidence type="ECO:0000256" key="5">
    <source>
        <dbReference type="ARBA" id="ARBA00023008"/>
    </source>
</evidence>
<dbReference type="GO" id="GO:0004097">
    <property type="term" value="F:catechol oxidase activity"/>
    <property type="evidence" value="ECO:0007669"/>
    <property type="project" value="InterPro"/>
</dbReference>
<dbReference type="SUPFAM" id="SSF48056">
    <property type="entry name" value="Di-copper centre-containing domain"/>
    <property type="match status" value="1"/>
</dbReference>
<keyword evidence="4" id="KW-0560">Oxidoreductase</keyword>
<dbReference type="EMBL" id="CACTIH010001980">
    <property type="protein sequence ID" value="CAA2970615.1"/>
    <property type="molecule type" value="Genomic_DNA"/>
</dbReference>
<evidence type="ECO:0000313" key="8">
    <source>
        <dbReference type="Proteomes" id="UP000594638"/>
    </source>
</evidence>
<comment type="cofactor">
    <cofactor evidence="1">
        <name>Cu(2+)</name>
        <dbReference type="ChEBI" id="CHEBI:29036"/>
    </cofactor>
</comment>
<dbReference type="OrthoDB" id="1567423at2759"/>
<dbReference type="InterPro" id="IPR050316">
    <property type="entry name" value="Tyrosinase/Hemocyanin"/>
</dbReference>
<accession>A0A8S0QWU8</accession>
<proteinExistence type="inferred from homology"/>
<keyword evidence="5" id="KW-0186">Copper</keyword>
<dbReference type="Gene3D" id="1.10.1280.10">
    <property type="entry name" value="Di-copper center containing domain from catechol oxidase"/>
    <property type="match status" value="1"/>
</dbReference>
<dbReference type="AlphaFoldDB" id="A0A8S0QWU8"/>
<dbReference type="PANTHER" id="PTHR11474:SF76">
    <property type="entry name" value="SHKT DOMAIN-CONTAINING PROTEIN"/>
    <property type="match status" value="1"/>
</dbReference>
<dbReference type="Gramene" id="OE9A091074T1">
    <property type="protein sequence ID" value="OE9A091074C1"/>
    <property type="gene ID" value="OE9A091074"/>
</dbReference>
<dbReference type="PRINTS" id="PR00092">
    <property type="entry name" value="TYROSINASE"/>
</dbReference>
<dbReference type="InterPro" id="IPR002227">
    <property type="entry name" value="Tyrosinase_Cu-bd"/>
</dbReference>
<dbReference type="InterPro" id="IPR008922">
    <property type="entry name" value="Di-copper_centre_dom_sf"/>
</dbReference>
<dbReference type="GO" id="GO:0046872">
    <property type="term" value="F:metal ion binding"/>
    <property type="evidence" value="ECO:0007669"/>
    <property type="project" value="UniProtKB-KW"/>
</dbReference>
<feature type="domain" description="Tyrosinase copper-binding" evidence="6">
    <location>
        <begin position="68"/>
        <end position="79"/>
    </location>
</feature>
<sequence>MYTQMITQSKTPIDFFGTPFRAGDDPPTFSATGQIEQTLHNHVHSWTGTIVDPNNPIDMGALYSTAQDPIFYAYHSNVDRLWTIWLNQVKGTNITYPDWLNAYFIFYNEEAKPVRVRIQDCLDTTKLGYTYEDVPIPWLARSRNLGQRQKPCLLHLSLLKFSQQHWTNP</sequence>
<keyword evidence="8" id="KW-1185">Reference proteome</keyword>
<evidence type="ECO:0000256" key="2">
    <source>
        <dbReference type="ARBA" id="ARBA00009928"/>
    </source>
</evidence>
<keyword evidence="3" id="KW-0479">Metal-binding</keyword>
<dbReference type="Pfam" id="PF00264">
    <property type="entry name" value="Tyrosinase"/>
    <property type="match status" value="1"/>
</dbReference>
<dbReference type="PANTHER" id="PTHR11474">
    <property type="entry name" value="TYROSINASE FAMILY MEMBER"/>
    <property type="match status" value="1"/>
</dbReference>
<name>A0A8S0QWU8_OLEEU</name>
<dbReference type="Pfam" id="PF12142">
    <property type="entry name" value="PPO1_DWL"/>
    <property type="match status" value="1"/>
</dbReference>
<evidence type="ECO:0000256" key="1">
    <source>
        <dbReference type="ARBA" id="ARBA00001973"/>
    </source>
</evidence>
<reference evidence="7 8" key="1">
    <citation type="submission" date="2019-12" db="EMBL/GenBank/DDBJ databases">
        <authorList>
            <person name="Alioto T."/>
            <person name="Alioto T."/>
            <person name="Gomez Garrido J."/>
        </authorList>
    </citation>
    <scope>NUCLEOTIDE SEQUENCE [LARGE SCALE GENOMIC DNA]</scope>
</reference>
<organism evidence="7 8">
    <name type="scientific">Olea europaea subsp. europaea</name>
    <dbReference type="NCBI Taxonomy" id="158383"/>
    <lineage>
        <taxon>Eukaryota</taxon>
        <taxon>Viridiplantae</taxon>
        <taxon>Streptophyta</taxon>
        <taxon>Embryophyta</taxon>
        <taxon>Tracheophyta</taxon>
        <taxon>Spermatophyta</taxon>
        <taxon>Magnoliopsida</taxon>
        <taxon>eudicotyledons</taxon>
        <taxon>Gunneridae</taxon>
        <taxon>Pentapetalae</taxon>
        <taxon>asterids</taxon>
        <taxon>lamiids</taxon>
        <taxon>Lamiales</taxon>
        <taxon>Oleaceae</taxon>
        <taxon>Oleeae</taxon>
        <taxon>Olea</taxon>
    </lineage>
</organism>
<dbReference type="Proteomes" id="UP000594638">
    <property type="component" value="Unassembled WGS sequence"/>
</dbReference>
<comment type="caution">
    <text evidence="7">The sequence shown here is derived from an EMBL/GenBank/DDBJ whole genome shotgun (WGS) entry which is preliminary data.</text>
</comment>
<protein>
    <submittedName>
        <fullName evidence="7">Polyphenol oxidase, chloroplastic-like</fullName>
    </submittedName>
</protein>
<evidence type="ECO:0000259" key="6">
    <source>
        <dbReference type="PROSITE" id="PS00498"/>
    </source>
</evidence>
<evidence type="ECO:0000313" key="7">
    <source>
        <dbReference type="EMBL" id="CAA2970615.1"/>
    </source>
</evidence>
<dbReference type="InterPro" id="IPR022739">
    <property type="entry name" value="Polyphenol_oxidase_cen"/>
</dbReference>